<reference evidence="1" key="1">
    <citation type="submission" date="2021-02" db="EMBL/GenBank/DDBJ databases">
        <title>Genome sequence Cadophora malorum strain M34.</title>
        <authorList>
            <person name="Stefanovic E."/>
            <person name="Vu D."/>
            <person name="Scully C."/>
            <person name="Dijksterhuis J."/>
            <person name="Roader J."/>
            <person name="Houbraken J."/>
        </authorList>
    </citation>
    <scope>NUCLEOTIDE SEQUENCE</scope>
    <source>
        <strain evidence="1">M34</strain>
    </source>
</reference>
<dbReference type="Proteomes" id="UP000664132">
    <property type="component" value="Unassembled WGS sequence"/>
</dbReference>
<evidence type="ECO:0000313" key="2">
    <source>
        <dbReference type="Proteomes" id="UP000664132"/>
    </source>
</evidence>
<comment type="caution">
    <text evidence="1">The sequence shown here is derived from an EMBL/GenBank/DDBJ whole genome shotgun (WGS) entry which is preliminary data.</text>
</comment>
<sequence>MPLQYDLKRLSSRKRVFISLDSNEATCYEFETRSIKDAILSKPDILIRQLHIAEPAKLISAIKFPTNLDDSGSWRPQIEVKNTIEDSQTLRLRDPRILRWTASIQGQDCAWDLNFSPFVLTIRTVEAKEVLAVFTLRDRWAHGPMGDVGGLCIMDENMSADGKKDVICTLSGVLVYWERAGKMVYFGSDGWGM</sequence>
<gene>
    <name evidence="1" type="ORF">IFR04_011643</name>
</gene>
<dbReference type="AlphaFoldDB" id="A0A8H7T9Y6"/>
<proteinExistence type="predicted"/>
<name>A0A8H7T9Y6_9HELO</name>
<dbReference type="OrthoDB" id="3492527at2759"/>
<dbReference type="EMBL" id="JAFJYH010000230">
    <property type="protein sequence ID" value="KAG4415232.1"/>
    <property type="molecule type" value="Genomic_DNA"/>
</dbReference>
<protein>
    <submittedName>
        <fullName evidence="1">Uncharacterized protein</fullName>
    </submittedName>
</protein>
<organism evidence="1 2">
    <name type="scientific">Cadophora malorum</name>
    <dbReference type="NCBI Taxonomy" id="108018"/>
    <lineage>
        <taxon>Eukaryota</taxon>
        <taxon>Fungi</taxon>
        <taxon>Dikarya</taxon>
        <taxon>Ascomycota</taxon>
        <taxon>Pezizomycotina</taxon>
        <taxon>Leotiomycetes</taxon>
        <taxon>Helotiales</taxon>
        <taxon>Ploettnerulaceae</taxon>
        <taxon>Cadophora</taxon>
    </lineage>
</organism>
<accession>A0A8H7T9Y6</accession>
<evidence type="ECO:0000313" key="1">
    <source>
        <dbReference type="EMBL" id="KAG4415232.1"/>
    </source>
</evidence>
<keyword evidence="2" id="KW-1185">Reference proteome</keyword>